<evidence type="ECO:0000313" key="2">
    <source>
        <dbReference type="Proteomes" id="UP000503462"/>
    </source>
</evidence>
<proteinExistence type="predicted"/>
<sequence length="76" mass="8370">MLVAPDAPPNRGWNGWAERVATTVGVVRIRRLTRDDPINAVLSLPNTLIFAFQHISNNNDTIIKRSTACPLASFTP</sequence>
<accession>A0A6H0XNB6</accession>
<name>A0A6H0XNB6_9PEZI</name>
<keyword evidence="2" id="KW-1185">Reference proteome</keyword>
<dbReference type="EMBL" id="CP051139">
    <property type="protein sequence ID" value="QIW96118.1"/>
    <property type="molecule type" value="Genomic_DNA"/>
</dbReference>
<organism evidence="1 2">
    <name type="scientific">Peltaster fructicola</name>
    <dbReference type="NCBI Taxonomy" id="286661"/>
    <lineage>
        <taxon>Eukaryota</taxon>
        <taxon>Fungi</taxon>
        <taxon>Dikarya</taxon>
        <taxon>Ascomycota</taxon>
        <taxon>Pezizomycotina</taxon>
        <taxon>Dothideomycetes</taxon>
        <taxon>Dothideomycetes incertae sedis</taxon>
        <taxon>Peltaster</taxon>
    </lineage>
</organism>
<gene>
    <name evidence="1" type="ORF">AMS68_001636</name>
</gene>
<dbReference type="AlphaFoldDB" id="A0A6H0XNB6"/>
<reference evidence="1 2" key="1">
    <citation type="journal article" date="2016" name="Sci. Rep.">
        <title>Peltaster fructicola genome reveals evolution from an invasive phytopathogen to an ectophytic parasite.</title>
        <authorList>
            <person name="Xu C."/>
            <person name="Chen H."/>
            <person name="Gleason M.L."/>
            <person name="Xu J.R."/>
            <person name="Liu H."/>
            <person name="Zhang R."/>
            <person name="Sun G."/>
        </authorList>
    </citation>
    <scope>NUCLEOTIDE SEQUENCE [LARGE SCALE GENOMIC DNA]</scope>
    <source>
        <strain evidence="1 2">LNHT1506</strain>
    </source>
</reference>
<protein>
    <submittedName>
        <fullName evidence="1">Uncharacterized protein</fullName>
    </submittedName>
</protein>
<evidence type="ECO:0000313" key="1">
    <source>
        <dbReference type="EMBL" id="QIW96118.1"/>
    </source>
</evidence>
<dbReference type="Proteomes" id="UP000503462">
    <property type="component" value="Chromosome 1"/>
</dbReference>